<dbReference type="InterPro" id="IPR046348">
    <property type="entry name" value="SIS_dom_sf"/>
</dbReference>
<dbReference type="InterPro" id="IPR009057">
    <property type="entry name" value="Homeodomain-like_sf"/>
</dbReference>
<dbReference type="InterPro" id="IPR000281">
    <property type="entry name" value="HTH_RpiR"/>
</dbReference>
<organism evidence="9">
    <name type="scientific">Clostridioides difficile</name>
    <name type="common">Peptoclostridium difficile</name>
    <dbReference type="NCBI Taxonomy" id="1496"/>
    <lineage>
        <taxon>Bacteria</taxon>
        <taxon>Bacillati</taxon>
        <taxon>Bacillota</taxon>
        <taxon>Clostridia</taxon>
        <taxon>Peptostreptococcales</taxon>
        <taxon>Peptostreptococcaceae</taxon>
        <taxon>Clostridioides</taxon>
    </lineage>
</organism>
<protein>
    <submittedName>
        <fullName evidence="10 12">RpiR family transcriptional regulator</fullName>
    </submittedName>
    <submittedName>
        <fullName evidence="9">Transcriptional regulator, RpiR family</fullName>
    </submittedName>
    <submittedName>
        <fullName evidence="11">Uncharacterized HTH-type transcriptional regulator ybbH</fullName>
    </submittedName>
</protein>
<dbReference type="GO" id="GO:0003677">
    <property type="term" value="F:DNA binding"/>
    <property type="evidence" value="ECO:0007669"/>
    <property type="project" value="UniProtKB-KW"/>
</dbReference>
<dbReference type="Pfam" id="PF01418">
    <property type="entry name" value="HTH_6"/>
    <property type="match status" value="1"/>
</dbReference>
<dbReference type="EMBL" id="FUPS01000004">
    <property type="protein sequence ID" value="SJS20453.1"/>
    <property type="molecule type" value="Genomic_DNA"/>
</dbReference>
<dbReference type="PATRIC" id="fig|1496.1373.peg.1831"/>
<dbReference type="InterPro" id="IPR047640">
    <property type="entry name" value="RpiR-like"/>
</dbReference>
<dbReference type="SUPFAM" id="SSF53697">
    <property type="entry name" value="SIS domain"/>
    <property type="match status" value="1"/>
</dbReference>
<sequence length="283" mass="31841">MSCILKLKQIYEDLTEVDKKIADYILNNTEAISKLSVSELASNSKTSTASIVRFSRKMGYSGFGDLKIEIAKDLMGKENEYTYVDENYDCNIDSVINKITNKNIETINQTRLLNEKDIIKEAVEQIIKAKNVYIFGVGGSALVALDLQMKLLRINKQAFTSLDSHTQLMVSSNVDKEDIAIAISYSGESKEVIKSIENAKLKGCKVICITKYSDNHLSKISDLKLVVPNIEKRLREGAISSRIAMLTLIDIIYISIIQENLNEAEQKLQETKRILDYLNINNA</sequence>
<dbReference type="RefSeq" id="WP_003439904.1">
    <property type="nucleotide sequence ID" value="NZ_AP031492.1"/>
</dbReference>
<dbReference type="Proteomes" id="UP000189137">
    <property type="component" value="Unassembled WGS sequence"/>
</dbReference>
<evidence type="ECO:0000313" key="10">
    <source>
        <dbReference type="EMBL" id="HBH1540565.1"/>
    </source>
</evidence>
<dbReference type="AlphaFoldDB" id="A0A069AYJ0"/>
<dbReference type="PANTHER" id="PTHR30514:SF1">
    <property type="entry name" value="HTH-TYPE TRANSCRIPTIONAL REGULATOR HEXR-RELATED"/>
    <property type="match status" value="1"/>
</dbReference>
<feature type="coiled-coil region" evidence="4">
    <location>
        <begin position="254"/>
        <end position="281"/>
    </location>
</feature>
<dbReference type="Gene3D" id="1.10.10.10">
    <property type="entry name" value="Winged helix-like DNA-binding domain superfamily/Winged helix DNA-binding domain"/>
    <property type="match status" value="1"/>
</dbReference>
<dbReference type="PROSITE" id="PS51464">
    <property type="entry name" value="SIS"/>
    <property type="match status" value="1"/>
</dbReference>
<dbReference type="Proteomes" id="UP000411588">
    <property type="component" value="Unassembled WGS sequence"/>
</dbReference>
<feature type="domain" description="SIS" evidence="6">
    <location>
        <begin position="122"/>
        <end position="262"/>
    </location>
</feature>
<evidence type="ECO:0000313" key="9">
    <source>
        <dbReference type="EMBL" id="CDT71307.1"/>
    </source>
</evidence>
<evidence type="ECO:0000259" key="5">
    <source>
        <dbReference type="PROSITE" id="PS51071"/>
    </source>
</evidence>
<dbReference type="GO" id="GO:0097367">
    <property type="term" value="F:carbohydrate derivative binding"/>
    <property type="evidence" value="ECO:0007669"/>
    <property type="project" value="InterPro"/>
</dbReference>
<evidence type="ECO:0000256" key="1">
    <source>
        <dbReference type="ARBA" id="ARBA00023015"/>
    </source>
</evidence>
<reference evidence="9" key="1">
    <citation type="submission" date="2014-07" db="EMBL/GenBank/DDBJ databases">
        <authorList>
            <person name="Monot Marc"/>
        </authorList>
    </citation>
    <scope>NUCLEOTIDE SEQUENCE</scope>
    <source>
        <strain evidence="9">7032989</strain>
        <strain evidence="8">7032994</strain>
    </source>
</reference>
<dbReference type="EMBL" id="LK932525">
    <property type="protein sequence ID" value="CDS88858.1"/>
    <property type="molecule type" value="Genomic_DNA"/>
</dbReference>
<reference evidence="10" key="4">
    <citation type="submission" date="2021-06" db="EMBL/GenBank/DDBJ databases">
        <authorList>
            <consortium name="NCBI Pathogen Detection Project"/>
        </authorList>
    </citation>
    <scope>NUCLEOTIDE SEQUENCE</scope>
    <source>
        <strain evidence="10">HN1000</strain>
    </source>
</reference>
<dbReference type="EMBL" id="CAADAN010000002">
    <property type="protein sequence ID" value="VFD30079.1"/>
    <property type="molecule type" value="Genomic_DNA"/>
</dbReference>
<dbReference type="InterPro" id="IPR035472">
    <property type="entry name" value="RpiR-like_SIS"/>
</dbReference>
<feature type="domain" description="HTH rpiR-type" evidence="5">
    <location>
        <begin position="1"/>
        <end position="77"/>
    </location>
</feature>
<evidence type="ECO:0000256" key="4">
    <source>
        <dbReference type="SAM" id="Coils"/>
    </source>
</evidence>
<evidence type="ECO:0000313" key="12">
    <source>
        <dbReference type="EMBL" id="VFD30079.1"/>
    </source>
</evidence>
<evidence type="ECO:0000259" key="6">
    <source>
        <dbReference type="PROSITE" id="PS51464"/>
    </source>
</evidence>
<dbReference type="Gene3D" id="3.40.50.10490">
    <property type="entry name" value="Glucose-6-phosphate isomerase like protein, domain 1"/>
    <property type="match status" value="1"/>
</dbReference>
<dbReference type="GeneID" id="66355442"/>
<name>A0A069AYJ0_CLODI</name>
<dbReference type="SMR" id="A0A069AYJ0"/>
<dbReference type="EMBL" id="LK932411">
    <property type="protein sequence ID" value="CDS89485.1"/>
    <property type="molecule type" value="Genomic_DNA"/>
</dbReference>
<dbReference type="CDD" id="cd05013">
    <property type="entry name" value="SIS_RpiR"/>
    <property type="match status" value="1"/>
</dbReference>
<evidence type="ECO:0000256" key="3">
    <source>
        <dbReference type="ARBA" id="ARBA00023163"/>
    </source>
</evidence>
<dbReference type="GO" id="GO:1901135">
    <property type="term" value="P:carbohydrate derivative metabolic process"/>
    <property type="evidence" value="ECO:0007669"/>
    <property type="project" value="InterPro"/>
</dbReference>
<dbReference type="EMBL" id="DAEPXK010000001">
    <property type="protein sequence ID" value="HBH1540565.1"/>
    <property type="molecule type" value="Genomic_DNA"/>
</dbReference>
<dbReference type="KEGG" id="pdf:CD630DERM_30440"/>
<evidence type="ECO:0000313" key="11">
    <source>
        <dbReference type="EMBL" id="SJS20453.1"/>
    </source>
</evidence>
<dbReference type="EMBL" id="LK933349">
    <property type="protein sequence ID" value="CDT71307.1"/>
    <property type="molecule type" value="Genomic_DNA"/>
</dbReference>
<reference evidence="10" key="2">
    <citation type="journal article" date="2018" name="Genome Biol.">
        <title>SKESA: strategic k-mer extension for scrupulous assemblies.</title>
        <authorList>
            <person name="Souvorov A."/>
            <person name="Agarwala R."/>
            <person name="Lipman D.J."/>
        </authorList>
    </citation>
    <scope>NUCLEOTIDE SEQUENCE</scope>
    <source>
        <strain evidence="10">HN1000</strain>
    </source>
</reference>
<keyword evidence="1" id="KW-0805">Transcription regulation</keyword>
<evidence type="ECO:0000256" key="2">
    <source>
        <dbReference type="ARBA" id="ARBA00023125"/>
    </source>
</evidence>
<evidence type="ECO:0000313" key="7">
    <source>
        <dbReference type="EMBL" id="CDS88858.1"/>
    </source>
</evidence>
<dbReference type="InterPro" id="IPR001347">
    <property type="entry name" value="SIS_dom"/>
</dbReference>
<gene>
    <name evidence="12" type="primary">ybbH_2</name>
    <name evidence="11" type="synonym">ybbH_4</name>
    <name evidence="9" type="ORF">BN1095_650056</name>
    <name evidence="7" type="ORF">BN1096_700206</name>
    <name evidence="8" type="ORF">BN1097_710206</name>
    <name evidence="10" type="ORF">KRM00_000013</name>
    <name evidence="12" type="ORF">SAMEA1402399_00943</name>
    <name evidence="11" type="ORF">SAMEA3375112_01543</name>
</gene>
<reference evidence="12 14" key="3">
    <citation type="submission" date="2019-02" db="EMBL/GenBank/DDBJ databases">
        <authorList>
            <consortium name="Pathogen Informatics"/>
        </authorList>
    </citation>
    <scope>NUCLEOTIDE SEQUENCE [LARGE SCALE GENOMIC DNA]</scope>
    <source>
        <strain evidence="12">Clo34</strain>
        <strain evidence="14">clo34</strain>
        <strain evidence="11 13">VRECD0157</strain>
    </source>
</reference>
<proteinExistence type="predicted"/>
<dbReference type="Proteomes" id="UP000878956">
    <property type="component" value="Unassembled WGS sequence"/>
</dbReference>
<dbReference type="InterPro" id="IPR036388">
    <property type="entry name" value="WH-like_DNA-bd_sf"/>
</dbReference>
<dbReference type="SUPFAM" id="SSF46689">
    <property type="entry name" value="Homeodomain-like"/>
    <property type="match status" value="1"/>
</dbReference>
<accession>A0A069AYJ0</accession>
<dbReference type="PANTHER" id="PTHR30514">
    <property type="entry name" value="GLUCOKINASE"/>
    <property type="match status" value="1"/>
</dbReference>
<keyword evidence="2" id="KW-0238">DNA-binding</keyword>
<evidence type="ECO:0000313" key="8">
    <source>
        <dbReference type="EMBL" id="CDS89485.1"/>
    </source>
</evidence>
<dbReference type="PROSITE" id="PS51071">
    <property type="entry name" value="HTH_RPIR"/>
    <property type="match status" value="1"/>
</dbReference>
<keyword evidence="3" id="KW-0804">Transcription</keyword>
<evidence type="ECO:0000313" key="14">
    <source>
        <dbReference type="Proteomes" id="UP000411588"/>
    </source>
</evidence>
<dbReference type="Pfam" id="PF01380">
    <property type="entry name" value="SIS"/>
    <property type="match status" value="1"/>
</dbReference>
<dbReference type="GO" id="GO:0003700">
    <property type="term" value="F:DNA-binding transcription factor activity"/>
    <property type="evidence" value="ECO:0007669"/>
    <property type="project" value="InterPro"/>
</dbReference>
<keyword evidence="4" id="KW-0175">Coiled coil</keyword>
<evidence type="ECO:0000313" key="13">
    <source>
        <dbReference type="Proteomes" id="UP000189137"/>
    </source>
</evidence>